<protein>
    <submittedName>
        <fullName evidence="2">Uncharacterized protein</fullName>
    </submittedName>
</protein>
<keyword evidence="1" id="KW-1133">Transmembrane helix</keyword>
<comment type="caution">
    <text evidence="2">The sequence shown here is derived from an EMBL/GenBank/DDBJ whole genome shotgun (WGS) entry which is preliminary data.</text>
</comment>
<evidence type="ECO:0000256" key="1">
    <source>
        <dbReference type="SAM" id="Phobius"/>
    </source>
</evidence>
<keyword evidence="1" id="KW-0812">Transmembrane</keyword>
<evidence type="ECO:0000313" key="2">
    <source>
        <dbReference type="EMBL" id="CAD5113665.1"/>
    </source>
</evidence>
<dbReference type="EMBL" id="CAJFCJ010000004">
    <property type="protein sequence ID" value="CAD5113665.1"/>
    <property type="molecule type" value="Genomic_DNA"/>
</dbReference>
<reference evidence="2 3" key="1">
    <citation type="submission" date="2020-08" db="EMBL/GenBank/DDBJ databases">
        <authorList>
            <person name="Hejnol A."/>
        </authorList>
    </citation>
    <scope>NUCLEOTIDE SEQUENCE [LARGE SCALE GENOMIC DNA]</scope>
</reference>
<gene>
    <name evidence="2" type="ORF">DGYR_LOCUS2620</name>
</gene>
<organism evidence="2 3">
    <name type="scientific">Dimorphilus gyrociliatus</name>
    <dbReference type="NCBI Taxonomy" id="2664684"/>
    <lineage>
        <taxon>Eukaryota</taxon>
        <taxon>Metazoa</taxon>
        <taxon>Spiralia</taxon>
        <taxon>Lophotrochozoa</taxon>
        <taxon>Annelida</taxon>
        <taxon>Polychaeta</taxon>
        <taxon>Polychaeta incertae sedis</taxon>
        <taxon>Dinophilidae</taxon>
        <taxon>Dimorphilus</taxon>
    </lineage>
</organism>
<name>A0A7I8VBF6_9ANNE</name>
<sequence length="219" mass="25067">MYLTTFLLSFAYWFVVTLETASLLDSHIELIKDKHTVITTSTIIVITQILTNSYAAVTLCSYLTPTDNDSSDYDRFNLVFRSLVAIVGICFCEIPLIVARMKIILGENGSTLHGSFFIWFLKNIMTIVCIICASIGSKFAGDKLKRMSCKVNWDEFDSSNVHFEPEKRDSYIVRIKKETLLEKCNLVHDNVTSLMTNNRETESKDNRKKVTFNLEPKTY</sequence>
<feature type="transmembrane region" description="Helical" evidence="1">
    <location>
        <begin position="118"/>
        <end position="140"/>
    </location>
</feature>
<feature type="transmembrane region" description="Helical" evidence="1">
    <location>
        <begin position="78"/>
        <end position="98"/>
    </location>
</feature>
<feature type="transmembrane region" description="Helical" evidence="1">
    <location>
        <begin position="37"/>
        <end position="57"/>
    </location>
</feature>
<keyword evidence="1" id="KW-0472">Membrane</keyword>
<accession>A0A7I8VBF6</accession>
<keyword evidence="3" id="KW-1185">Reference proteome</keyword>
<dbReference type="AlphaFoldDB" id="A0A7I8VBF6"/>
<evidence type="ECO:0000313" key="3">
    <source>
        <dbReference type="Proteomes" id="UP000549394"/>
    </source>
</evidence>
<dbReference type="Proteomes" id="UP000549394">
    <property type="component" value="Unassembled WGS sequence"/>
</dbReference>
<proteinExistence type="predicted"/>